<dbReference type="OrthoDB" id="76898at2759"/>
<comment type="function">
    <text evidence="13">Receptor for inositol 1,4,5-trisphosphate, a second messenger that mediates the release of intracellular calcium.</text>
</comment>
<dbReference type="Pfam" id="PF01365">
    <property type="entry name" value="RYDR_ITPR"/>
    <property type="match status" value="2"/>
</dbReference>
<evidence type="ECO:0000256" key="12">
    <source>
        <dbReference type="ARBA" id="ARBA00023303"/>
    </source>
</evidence>
<accession>A0A1X7VSW4</accession>
<dbReference type="Gene3D" id="2.80.10.50">
    <property type="match status" value="2"/>
</dbReference>
<feature type="transmembrane region" description="Helical" evidence="13">
    <location>
        <begin position="2335"/>
        <end position="2354"/>
    </location>
</feature>
<dbReference type="EnsemblMetazoa" id="Aqu2.1.42503_001">
    <property type="protein sequence ID" value="Aqu2.1.42503_001"/>
    <property type="gene ID" value="Aqu2.1.42503"/>
</dbReference>
<comment type="domain">
    <text evidence="13">The receptor contains a calcium channel in its C-terminal extremity. Its large N-terminal cytoplasmic region has the ligand-binding site in the N-terminus and modulatory sites in the middle portion immediately upstream of the channel region.</text>
</comment>
<feature type="region of interest" description="Disordered" evidence="14">
    <location>
        <begin position="1907"/>
        <end position="1935"/>
    </location>
</feature>
<feature type="transmembrane region" description="Helical" evidence="13">
    <location>
        <begin position="2252"/>
        <end position="2271"/>
    </location>
</feature>
<evidence type="ECO:0000256" key="9">
    <source>
        <dbReference type="ARBA" id="ARBA00023136"/>
    </source>
</evidence>
<evidence type="ECO:0000259" key="15">
    <source>
        <dbReference type="PROSITE" id="PS50919"/>
    </source>
</evidence>
<name>A0A1X7VSW4_AMPQE</name>
<keyword evidence="10 13" id="KW-0675">Receptor</keyword>
<dbReference type="Gene3D" id="1.10.287.70">
    <property type="match status" value="1"/>
</dbReference>
<evidence type="ECO:0000256" key="13">
    <source>
        <dbReference type="RuleBase" id="RU368044"/>
    </source>
</evidence>
<dbReference type="FunCoup" id="A0A1X7VSW4">
    <property type="interactions" value="113"/>
</dbReference>
<keyword evidence="13" id="KW-0109">Calcium transport</keyword>
<dbReference type="GO" id="GO:0070679">
    <property type="term" value="F:inositol 1,4,5 trisphosphate binding"/>
    <property type="evidence" value="ECO:0007669"/>
    <property type="project" value="UniProtKB-UniRule"/>
</dbReference>
<feature type="transmembrane region" description="Helical" evidence="13">
    <location>
        <begin position="2374"/>
        <end position="2401"/>
    </location>
</feature>
<evidence type="ECO:0000256" key="8">
    <source>
        <dbReference type="ARBA" id="ARBA00023065"/>
    </source>
</evidence>
<dbReference type="InterPro" id="IPR035910">
    <property type="entry name" value="RyR/IP3R_RIH_dom_sf"/>
</dbReference>
<dbReference type="SUPFAM" id="SSF82109">
    <property type="entry name" value="MIR domain"/>
    <property type="match status" value="2"/>
</dbReference>
<reference evidence="16" key="1">
    <citation type="submission" date="2017-05" db="UniProtKB">
        <authorList>
            <consortium name="EnsemblMetazoa"/>
        </authorList>
    </citation>
    <scope>IDENTIFICATION</scope>
</reference>
<keyword evidence="13" id="KW-0106">Calcium</keyword>
<dbReference type="PROSITE" id="PS50919">
    <property type="entry name" value="MIR"/>
    <property type="match status" value="2"/>
</dbReference>
<dbReference type="InterPro" id="IPR000699">
    <property type="entry name" value="RIH_dom"/>
</dbReference>
<dbReference type="InterPro" id="IPR014821">
    <property type="entry name" value="Ins145_P3_rcpt"/>
</dbReference>
<feature type="domain" description="MIR" evidence="15">
    <location>
        <begin position="118"/>
        <end position="173"/>
    </location>
</feature>
<keyword evidence="5" id="KW-0677">Repeat</keyword>
<evidence type="ECO:0000256" key="6">
    <source>
        <dbReference type="ARBA" id="ARBA00022824"/>
    </source>
</evidence>
<keyword evidence="7 13" id="KW-1133">Transmembrane helix</keyword>
<dbReference type="Gene3D" id="1.25.10.30">
    <property type="entry name" value="IP3 receptor type 1 binding core, RIH domain"/>
    <property type="match status" value="1"/>
</dbReference>
<dbReference type="eggNOG" id="KOG3533">
    <property type="taxonomic scope" value="Eukaryota"/>
</dbReference>
<feature type="region of interest" description="Disordered" evidence="14">
    <location>
        <begin position="1170"/>
        <end position="1194"/>
    </location>
</feature>
<dbReference type="SUPFAM" id="SSF100909">
    <property type="entry name" value="IP3 receptor type 1 binding core, domain 2"/>
    <property type="match status" value="2"/>
</dbReference>
<keyword evidence="6 13" id="KW-0256">Endoplasmic reticulum</keyword>
<evidence type="ECO:0000256" key="10">
    <source>
        <dbReference type="ARBA" id="ARBA00023170"/>
    </source>
</evidence>
<dbReference type="InterPro" id="IPR016093">
    <property type="entry name" value="MIR_motif"/>
</dbReference>
<feature type="transmembrane region" description="Helical" evidence="13">
    <location>
        <begin position="2313"/>
        <end position="2330"/>
    </location>
</feature>
<dbReference type="InParanoid" id="A0A1X7VSW4"/>
<feature type="transmembrane region" description="Helical" evidence="13">
    <location>
        <begin position="2531"/>
        <end position="2551"/>
    </location>
</feature>
<dbReference type="InterPro" id="IPR015925">
    <property type="entry name" value="Ryanodine_IP3_receptor"/>
</dbReference>
<dbReference type="GO" id="GO:0051209">
    <property type="term" value="P:release of sequestered calcium ion into cytosol"/>
    <property type="evidence" value="ECO:0007669"/>
    <property type="project" value="UniProtKB-UniRule"/>
</dbReference>
<feature type="transmembrane region" description="Helical" evidence="13">
    <location>
        <begin position="2421"/>
        <end position="2446"/>
    </location>
</feature>
<dbReference type="GO" id="GO:0005789">
    <property type="term" value="C:endoplasmic reticulum membrane"/>
    <property type="evidence" value="ECO:0007669"/>
    <property type="project" value="UniProtKB-SubCell"/>
</dbReference>
<dbReference type="PRINTS" id="PR00779">
    <property type="entry name" value="INSP3RECEPTR"/>
</dbReference>
<feature type="compositionally biased region" description="Polar residues" evidence="14">
    <location>
        <begin position="1179"/>
        <end position="1194"/>
    </location>
</feature>
<dbReference type="InterPro" id="IPR036300">
    <property type="entry name" value="MIR_dom_sf"/>
</dbReference>
<evidence type="ECO:0000256" key="1">
    <source>
        <dbReference type="ARBA" id="ARBA00004477"/>
    </source>
</evidence>
<evidence type="ECO:0000256" key="4">
    <source>
        <dbReference type="ARBA" id="ARBA00022692"/>
    </source>
</evidence>
<dbReference type="STRING" id="400682.A0A1X7VSW4"/>
<comment type="subcellular location">
    <subcellularLocation>
        <location evidence="1 13">Endoplasmic reticulum membrane</location>
        <topology evidence="1 13">Multi-pass membrane protein</topology>
    </subcellularLocation>
</comment>
<feature type="region of interest" description="Disordered" evidence="14">
    <location>
        <begin position="815"/>
        <end position="845"/>
    </location>
</feature>
<keyword evidence="3 13" id="KW-0813">Transport</keyword>
<evidence type="ECO:0000256" key="3">
    <source>
        <dbReference type="ARBA" id="ARBA00022448"/>
    </source>
</evidence>
<keyword evidence="9 13" id="KW-0472">Membrane</keyword>
<protein>
    <recommendedName>
        <fullName evidence="13">Inositol 1,4,5-trisphosphate receptor</fullName>
    </recommendedName>
</protein>
<keyword evidence="12 13" id="KW-0407">Ion channel</keyword>
<dbReference type="Pfam" id="PF00520">
    <property type="entry name" value="Ion_trans"/>
    <property type="match status" value="1"/>
</dbReference>
<feature type="transmembrane region" description="Helical" evidence="13">
    <location>
        <begin position="2283"/>
        <end position="2301"/>
    </location>
</feature>
<keyword evidence="13" id="KW-0107">Calcium channel</keyword>
<dbReference type="SMART" id="SM00472">
    <property type="entry name" value="MIR"/>
    <property type="match status" value="4"/>
</dbReference>
<keyword evidence="8 13" id="KW-0406">Ion transport</keyword>
<proteinExistence type="inferred from homology"/>
<dbReference type="InterPro" id="IPR013662">
    <property type="entry name" value="RIH_assoc-dom"/>
</dbReference>
<keyword evidence="4 13" id="KW-0812">Transmembrane</keyword>
<dbReference type="InterPro" id="IPR005821">
    <property type="entry name" value="Ion_trans_dom"/>
</dbReference>
<dbReference type="Pfam" id="PF08709">
    <property type="entry name" value="Ins145_P3_rec"/>
    <property type="match status" value="1"/>
</dbReference>
<dbReference type="PANTHER" id="PTHR45816">
    <property type="entry name" value="MIR DOMAIN-CONTAINING PROTEIN"/>
    <property type="match status" value="1"/>
</dbReference>
<comment type="similarity">
    <text evidence="2 13">Belongs to the InsP3 receptor family.</text>
</comment>
<evidence type="ECO:0000256" key="7">
    <source>
        <dbReference type="ARBA" id="ARBA00022989"/>
    </source>
</evidence>
<dbReference type="PANTHER" id="PTHR45816:SF4">
    <property type="entry name" value="RYR_IP3R HOMOLOGY ASSOCIATED DOMAIN-CONTAINING PROTEIN"/>
    <property type="match status" value="1"/>
</dbReference>
<dbReference type="Pfam" id="PF02815">
    <property type="entry name" value="MIR"/>
    <property type="match status" value="1"/>
</dbReference>
<evidence type="ECO:0000256" key="2">
    <source>
        <dbReference type="ARBA" id="ARBA00009453"/>
    </source>
</evidence>
<evidence type="ECO:0000256" key="14">
    <source>
        <dbReference type="SAM" id="MobiDB-lite"/>
    </source>
</evidence>
<dbReference type="FunFam" id="2.80.10.50:FF:000005">
    <property type="entry name" value="Inositol 1,4,5-trisphosphate receptor type 2"/>
    <property type="match status" value="1"/>
</dbReference>
<feature type="domain" description="MIR" evidence="15">
    <location>
        <begin position="238"/>
        <end position="297"/>
    </location>
</feature>
<dbReference type="Pfam" id="PF08454">
    <property type="entry name" value="RIH_assoc"/>
    <property type="match status" value="1"/>
</dbReference>
<dbReference type="InterPro" id="IPR000493">
    <property type="entry name" value="InsP3_rcpt"/>
</dbReference>
<evidence type="ECO:0000256" key="11">
    <source>
        <dbReference type="ARBA" id="ARBA00023286"/>
    </source>
</evidence>
<evidence type="ECO:0000313" key="16">
    <source>
        <dbReference type="EnsemblMetazoa" id="Aqu2.1.42503_001"/>
    </source>
</evidence>
<dbReference type="GO" id="GO:0005220">
    <property type="term" value="F:inositol 1,4,5-trisphosphate-gated calcium channel activity"/>
    <property type="evidence" value="ECO:0007669"/>
    <property type="project" value="UniProtKB-UniRule"/>
</dbReference>
<sequence>MALRVESDHQATSSFLHIGDTISLYAEGDVSGFISTLGLVDDRVVVRPTSGTPLNPPMKFRDCLFKIYPMQRYGAQEQFKKATQSTKSMPDVVILQKLQTAADQEREQSRIESEKQWGQPVKYGTTMIQLRHVKSNKFLTVTKRSSAQVEKKAMKVSLDFQGSENAWFYITPLYKLRTSGDNVIIGDKVVLTAITANQALHVSELSLPDHDDCKEVNAIADHTSWKIQLFMDYKEDKEDILRGGDVVRLFHAEQEKFLTCDKLDKLKGQLQVFLRFSARATKTDATSSKALWEVEVVHHDPCRGGAGHWNYLYRFKHLATDTYLAAREDPDTTADPTRAKLRGSDTDDVYYLCTDQDVPEEPIFTIFELDSTTIQPHDGQVPRSSYVRLRHARTLTWVHATNILIDRESKSPVMFKLGLATLREDKEAFAIVHVSPQEVRDLDFANDAAKALSSAADIMEGGHHLQPTQRKNVIKLLEDLVYFTVRKENSGETQKALHVQGKPDRDRQKLIREQNVLKAIFRLLSVPLPINKEGSRLLFEMADLSEQKHESLRYMYQLCYRVIEQTQNNYRKNQEHIAETFFQVMQSQIGYNIRAEDTLAALVNDNVKLLETHIRETEIETFVNLLKKSQDPKFLTYLGDLCVSKGTAIQKVQGMVCEVVLKPEHSDILMKLVSVDRESKKMVLHYSNDDELCERPLELIADSAAHGNPSDSKVLEYFRAQLDLFAQMCFNRQYLGINEVKRQLPIRLVLNCMENCNLTYSLRAAFCRIMYCVYLDTSPQEVVNPVGYSRLWDHIPTDVVLHDYCPWKENMADKSESVSDDDETTAEVDKSDVSRRRSMFQQQHKEESILRGTTNFVESYLHERSVWKLDDKEQNVLTYEVVCLARMMVYFGFYDFSKLLSLTYVLLDGLDNREATPIHHSHFLTTSGLTSSRGVLGSLVGSSAAHFFPRSESLDGNDSHKSDYERSDPAVINTKRKILEIIDFIMDVRLDLRITNLLVIYKKEFSLLSDGNSNQSPDPSDLDSVDILKQFEVIFRGNQDLKMDLDDSQGKQLLRVLLQMSMSKNPHLSLQALKLITRHFSQRSELTKCFTQVQLLVSQKEKSNYQRIRTNLEKLKTLVDEAELWITKTEDLVVGKKKKHERRLSKGGPQAELEATVAAALDYVSSSKDTKMSIKKQPRVQSEGSDGNQGSVKSLSPKYDQVLKILSSLTDICNGDDRSFEQRLLKNMGALQVILDLLQVPYNKAYDTKMSEIMHQGHKFLQNFCRGNEANQLLLHRNLKLFINSGHPTVEVVTLTEVFKDNAALCQEVQESEIQYFLHCIEKGRDIRYLQFLQTIMKVHGQPVKRSQDLVMAEIANAGDDVLLFFHDQPFEVFIDLMKKEQGTALPTSNLIYHLNLLRLLTICTEGKNVNTEMRCHSLLPLDDIVKVITHPKCIPEVKREYLDFLLHCYIDAEVDNKETFTKDYMWDLFANMAKDIDAVYKENCTGEEQYTNYVTCHIPVTLTSYFSSPLATHGVKIHQDVYINLLTSLVRLLQCPFIQDPQNEEIRQSFEKCCKKMISVARDEGLLLPSNIEDEVQASAVSQHARRKALQWLHKHKEKKQLSEWTLDVSGIQTEEKNKHIIGGVQNVVAELNETWDCLIEAEESVLVNILYNPEALFQRGTNAFKQASKKFLSRIVSHMEHKVFSEDELFISSMMHYFTKMMTEDIELSESGMELRSHLLKVYFTNYLLDKQHFTKQRHKSERKQSVVMLAKLATISEDPFSSMQDDMLLVSLGDKSVTLEVVQNQLNKCHVTKLVVNIIKSSPSHFVMLSAVNLAVALLNNGNTIVQGTMWDLLCTCDSELFFNEIYRRFQMAQNEMKNSPTGLIITETDGATNLVVVQDRKSTGGTVTSLDIQDQLTLVAANTEGLSRRSTPKRESRSDTGPGPSVNVMAGHNVMSTPELKLMKPLLRLLQLFCENHNSEMQNYLRHQTNSKNSKNLILETLQFLDCICGITTGGLVLLSLYIHCENVEVIDQCLTTLTEYCQGPCHDNQKCISSNESSGIDIVVALIQTELTALENYQDLAIQLKKTASQTLLAVMESHHDSDIIERIVLKIGSPETLVNICRTLHKSGSSDDNENSPVEVGHNIYILAHQLATSNRALQLELDKAVKDPNDAVSFYAANTAQIEIVRADRSLERIVFPKHEICKFLTTESQNHVRHVTKCDTQGSKVEDFFNHMDSLYEEMLCQQALRDHSIQYWMSKNIVNWSSLSFYLAVVINFIVILFYPFGKGNKYIEKTSNWSVLFMYLIFSALSGLFWYFARNSRYEKRAWFSIGSLAIVSTLFTIGVKPTLFFMGFFQVVIKCVYLASALGNRGVFTNQLSSFKLLLKDHLIVYHSFNLVLCLLGWIWHEFFYSLLLFEIVYREEMLQSVMRSLTRNFLSIILTTTLALILVYLYAILGYMLLSEDFLMETHPIALVSNLTDGFCDSDHCNSKEGGWNVQLEPSCDTLMMCLLTLVRDGVRSGGGIGDVIRKPSSIEPLYLLRLIYDLSFFFLVIVIIIQNLIFGVIIDTFATLRAEKNATDNMLKNTCFICGLDRTRFENQHITFKEHCEQEHNMWNYLYFVVHLRMKEKTELTGPESYVYDQIKGHIENRSASANLEWFPRLKCMSLNIEEPEQEQNEMKELQKQLLEATSLVKVLSHQLTDLRDKMNEQRKVIQRKQLHATLPSSLHRFASMSHN</sequence>
<evidence type="ECO:0000256" key="5">
    <source>
        <dbReference type="ARBA" id="ARBA00022737"/>
    </source>
</evidence>
<dbReference type="CDD" id="cd23277">
    <property type="entry name" value="beta-trefoil_MIR_ITPR"/>
    <property type="match status" value="1"/>
</dbReference>
<comment type="subunit">
    <text evidence="13">Homotetramer.</text>
</comment>
<organism evidence="16">
    <name type="scientific">Amphimedon queenslandica</name>
    <name type="common">Sponge</name>
    <dbReference type="NCBI Taxonomy" id="400682"/>
    <lineage>
        <taxon>Eukaryota</taxon>
        <taxon>Metazoa</taxon>
        <taxon>Porifera</taxon>
        <taxon>Demospongiae</taxon>
        <taxon>Heteroscleromorpha</taxon>
        <taxon>Haplosclerida</taxon>
        <taxon>Niphatidae</taxon>
        <taxon>Amphimedon</taxon>
    </lineage>
</organism>
<keyword evidence="11 13" id="KW-1071">Ligand-gated ion channel</keyword>